<keyword evidence="8" id="KW-1185">Reference proteome</keyword>
<accession>A0A3P3WIH9</accession>
<evidence type="ECO:0008006" key="9">
    <source>
        <dbReference type="Google" id="ProtNLM"/>
    </source>
</evidence>
<dbReference type="EMBL" id="RQVR01000001">
    <property type="protein sequence ID" value="RRJ94216.1"/>
    <property type="molecule type" value="Genomic_DNA"/>
</dbReference>
<comment type="similarity">
    <text evidence="6">Belongs to the Vsr family.</text>
</comment>
<name>A0A3P3WIH9_9FLAO</name>
<comment type="caution">
    <text evidence="7">The sequence shown here is derived from an EMBL/GenBank/DDBJ whole genome shotgun (WGS) entry which is preliminary data.</text>
</comment>
<dbReference type="GO" id="GO:0006298">
    <property type="term" value="P:mismatch repair"/>
    <property type="evidence" value="ECO:0007669"/>
    <property type="project" value="InterPro"/>
</dbReference>
<keyword evidence="4" id="KW-0378">Hydrolase</keyword>
<dbReference type="OrthoDB" id="9801520at2"/>
<protein>
    <recommendedName>
        <fullName evidence="9">Very short patch repair endonuclease</fullName>
    </recommendedName>
</protein>
<evidence type="ECO:0000256" key="2">
    <source>
        <dbReference type="ARBA" id="ARBA00022759"/>
    </source>
</evidence>
<keyword evidence="2" id="KW-0255">Endonuclease</keyword>
<keyword evidence="5" id="KW-0234">DNA repair</keyword>
<evidence type="ECO:0000256" key="1">
    <source>
        <dbReference type="ARBA" id="ARBA00022722"/>
    </source>
</evidence>
<keyword evidence="1" id="KW-0540">Nuclease</keyword>
<dbReference type="GO" id="GO:0016787">
    <property type="term" value="F:hydrolase activity"/>
    <property type="evidence" value="ECO:0007669"/>
    <property type="project" value="UniProtKB-KW"/>
</dbReference>
<evidence type="ECO:0000313" key="8">
    <source>
        <dbReference type="Proteomes" id="UP000271937"/>
    </source>
</evidence>
<organism evidence="7 8">
    <name type="scientific">Flavobacterium macacae</name>
    <dbReference type="NCBI Taxonomy" id="2488993"/>
    <lineage>
        <taxon>Bacteria</taxon>
        <taxon>Pseudomonadati</taxon>
        <taxon>Bacteroidota</taxon>
        <taxon>Flavobacteriia</taxon>
        <taxon>Flavobacteriales</taxon>
        <taxon>Flavobacteriaceae</taxon>
        <taxon>Flavobacterium</taxon>
    </lineage>
</organism>
<evidence type="ECO:0000256" key="3">
    <source>
        <dbReference type="ARBA" id="ARBA00022763"/>
    </source>
</evidence>
<dbReference type="AlphaFoldDB" id="A0A3P3WIH9"/>
<dbReference type="Proteomes" id="UP000271937">
    <property type="component" value="Unassembled WGS sequence"/>
</dbReference>
<dbReference type="InterPro" id="IPR004603">
    <property type="entry name" value="DNA_mismatch_endonuc_vsr"/>
</dbReference>
<dbReference type="GO" id="GO:0004519">
    <property type="term" value="F:endonuclease activity"/>
    <property type="evidence" value="ECO:0007669"/>
    <property type="project" value="UniProtKB-KW"/>
</dbReference>
<gene>
    <name evidence="7" type="ORF">EG849_00555</name>
</gene>
<dbReference type="InterPro" id="IPR011335">
    <property type="entry name" value="Restrct_endonuc-II-like"/>
</dbReference>
<dbReference type="SUPFAM" id="SSF52980">
    <property type="entry name" value="Restriction endonuclease-like"/>
    <property type="match status" value="1"/>
</dbReference>
<evidence type="ECO:0000256" key="6">
    <source>
        <dbReference type="ARBA" id="ARBA00029466"/>
    </source>
</evidence>
<evidence type="ECO:0000313" key="7">
    <source>
        <dbReference type="EMBL" id="RRJ94216.1"/>
    </source>
</evidence>
<dbReference type="Gene3D" id="3.40.960.10">
    <property type="entry name" value="VSR Endonuclease"/>
    <property type="match status" value="1"/>
</dbReference>
<evidence type="ECO:0000256" key="4">
    <source>
        <dbReference type="ARBA" id="ARBA00022801"/>
    </source>
</evidence>
<reference evidence="7 8" key="1">
    <citation type="submission" date="2018-11" db="EMBL/GenBank/DDBJ databases">
        <title>Flavobacterium sp. nov., YIM 102600 draft genome.</title>
        <authorList>
            <person name="Li G."/>
            <person name="Jiang Y."/>
        </authorList>
    </citation>
    <scope>NUCLEOTIDE SEQUENCE [LARGE SCALE GENOMIC DNA]</scope>
    <source>
        <strain evidence="7 8">YIM 102600</strain>
    </source>
</reference>
<dbReference type="Pfam" id="PF03852">
    <property type="entry name" value="Vsr"/>
    <property type="match status" value="1"/>
</dbReference>
<sequence length="56" mass="6745">MGAIKNKDTKEEFCLAKALWKRCYRYRIHDKTVFGTHDLSFKKYKIAIFVDGKFFH</sequence>
<evidence type="ECO:0000256" key="5">
    <source>
        <dbReference type="ARBA" id="ARBA00023204"/>
    </source>
</evidence>
<proteinExistence type="inferred from homology"/>
<keyword evidence="3" id="KW-0227">DNA damage</keyword>